<dbReference type="PANTHER" id="PTHR46289">
    <property type="entry name" value="52 KDA REPRESSOR OF THE INHIBITOR OF THE PROTEIN KINASE-LIKE PROTEIN-RELATED"/>
    <property type="match status" value="1"/>
</dbReference>
<dbReference type="InterPro" id="IPR008906">
    <property type="entry name" value="HATC_C_dom"/>
</dbReference>
<feature type="domain" description="HAT C-terminal dimerisation" evidence="2">
    <location>
        <begin position="132"/>
        <end position="187"/>
    </location>
</feature>
<comment type="caution">
    <text evidence="3">The sequence shown here is derived from an EMBL/GenBank/DDBJ whole genome shotgun (WGS) entry which is preliminary data.</text>
</comment>
<sequence>MPDPAASRVSKTRSRFRSTTEAEDVVPTKGVASWRREFFEALDLVQSEIKRHFDQSGMESASRREETLLAAAKASVGTEEDLRSLQLPGNIDVSGLHMQMRMLGDLTKDEDFCTVHELAVYMSSRHMQTRGLFKYVENLIQLCLSMPISMASSERSFSALRRLKTWLRNTVTQKRLTHLALLHIQQEILDSLDIHVLMREFISTTPERKTTFGVL</sequence>
<gene>
    <name evidence="3" type="ORF">OYC64_008216</name>
</gene>
<dbReference type="Proteomes" id="UP001619887">
    <property type="component" value="Unassembled WGS sequence"/>
</dbReference>
<reference evidence="3 4" key="2">
    <citation type="journal article" date="2024" name="G3 (Bethesda)">
        <title>The genome of the cryopelagic Antarctic bald notothen, Trematomus borchgrevinki.</title>
        <authorList>
            <person name="Rayamajhi N."/>
            <person name="Rivera-Colon A.G."/>
            <person name="Minhas B.F."/>
            <person name="Cheng C.C."/>
            <person name="Catchen J.M."/>
        </authorList>
    </citation>
    <scope>NUCLEOTIDE SEQUENCE [LARGE SCALE GENOMIC DNA]</scope>
    <source>
        <strain evidence="3">AGRC-2024</strain>
    </source>
</reference>
<protein>
    <recommendedName>
        <fullName evidence="2">HAT C-terminal dimerisation domain-containing protein</fullName>
    </recommendedName>
</protein>
<dbReference type="AlphaFoldDB" id="A0ABD2GWA1"/>
<dbReference type="PANTHER" id="PTHR46289:SF14">
    <property type="entry name" value="DUF4371 DOMAIN-CONTAINING PROTEIN"/>
    <property type="match status" value="1"/>
</dbReference>
<feature type="region of interest" description="Disordered" evidence="1">
    <location>
        <begin position="1"/>
        <end position="22"/>
    </location>
</feature>
<organism evidence="3 4">
    <name type="scientific">Pagothenia borchgrevinki</name>
    <name type="common">Bald rockcod</name>
    <name type="synonym">Trematomus borchgrevinki</name>
    <dbReference type="NCBI Taxonomy" id="8213"/>
    <lineage>
        <taxon>Eukaryota</taxon>
        <taxon>Metazoa</taxon>
        <taxon>Chordata</taxon>
        <taxon>Craniata</taxon>
        <taxon>Vertebrata</taxon>
        <taxon>Euteleostomi</taxon>
        <taxon>Actinopterygii</taxon>
        <taxon>Neopterygii</taxon>
        <taxon>Teleostei</taxon>
        <taxon>Neoteleostei</taxon>
        <taxon>Acanthomorphata</taxon>
        <taxon>Eupercaria</taxon>
        <taxon>Perciformes</taxon>
        <taxon>Notothenioidei</taxon>
        <taxon>Nototheniidae</taxon>
        <taxon>Pagothenia</taxon>
    </lineage>
</organism>
<keyword evidence="4" id="KW-1185">Reference proteome</keyword>
<evidence type="ECO:0000313" key="3">
    <source>
        <dbReference type="EMBL" id="KAL3057920.1"/>
    </source>
</evidence>
<evidence type="ECO:0000313" key="4">
    <source>
        <dbReference type="Proteomes" id="UP001619887"/>
    </source>
</evidence>
<name>A0ABD2GWA1_PAGBO</name>
<accession>A0ABD2GWA1</accession>
<reference evidence="3 4" key="1">
    <citation type="journal article" date="2022" name="G3 (Bethesda)">
        <title>Evaluating Illumina-, Nanopore-, and PacBio-based genome assembly strategies with the bald notothen, Trematomus borchgrevinki.</title>
        <authorList>
            <person name="Rayamajhi N."/>
            <person name="Cheng C.C."/>
            <person name="Catchen J.M."/>
        </authorList>
    </citation>
    <scope>NUCLEOTIDE SEQUENCE [LARGE SCALE GENOMIC DNA]</scope>
    <source>
        <strain evidence="3">AGRC-2024</strain>
    </source>
</reference>
<evidence type="ECO:0000259" key="2">
    <source>
        <dbReference type="Pfam" id="PF05699"/>
    </source>
</evidence>
<dbReference type="Pfam" id="PF05699">
    <property type="entry name" value="Dimer_Tnp_hAT"/>
    <property type="match status" value="1"/>
</dbReference>
<dbReference type="InterPro" id="IPR052958">
    <property type="entry name" value="IFN-induced_PKR_regulator"/>
</dbReference>
<proteinExistence type="predicted"/>
<dbReference type="EMBL" id="JBIYXZ010002075">
    <property type="protein sequence ID" value="KAL3057920.1"/>
    <property type="molecule type" value="Genomic_DNA"/>
</dbReference>
<evidence type="ECO:0000256" key="1">
    <source>
        <dbReference type="SAM" id="MobiDB-lite"/>
    </source>
</evidence>